<dbReference type="HOGENOM" id="CLU_000739_1_1_1"/>
<evidence type="ECO:0000256" key="2">
    <source>
        <dbReference type="SAM" id="MobiDB-lite"/>
    </source>
</evidence>
<dbReference type="InterPro" id="IPR011990">
    <property type="entry name" value="TPR-like_helical_dom_sf"/>
</dbReference>
<name>G2QMT4_THET4</name>
<accession>G2QMT4</accession>
<dbReference type="Pfam" id="PF24883">
    <property type="entry name" value="NPHP3_N"/>
    <property type="match status" value="1"/>
</dbReference>
<dbReference type="InterPro" id="IPR056884">
    <property type="entry name" value="NPHP3-like_N"/>
</dbReference>
<dbReference type="VEuPathDB" id="FungiDB:MYCTH_2120499"/>
<evidence type="ECO:0000313" key="4">
    <source>
        <dbReference type="EMBL" id="AEO60474.1"/>
    </source>
</evidence>
<dbReference type="KEGG" id="mtm:MYCTH_2120499"/>
<dbReference type="RefSeq" id="XP_003665719.1">
    <property type="nucleotide sequence ID" value="XM_003665671.1"/>
</dbReference>
<dbReference type="eggNOG" id="ENOG502SHDW">
    <property type="taxonomic scope" value="Eukaryota"/>
</dbReference>
<gene>
    <name evidence="4" type="ORF">MYCTH_2120499</name>
</gene>
<evidence type="ECO:0000256" key="1">
    <source>
        <dbReference type="ARBA" id="ARBA00022737"/>
    </source>
</evidence>
<sequence>MVLTLKQFSGNVLGSSVSSQLLNATYDSIRNWIKNQRMTHLPPEGSDYDKVLAWAQLFIERLHSFDTAIRELDRQSTMAAQVAYGYCFILLELGKENSQALMRAFRFFYTISMPMVNLLERTELFNVSKEIQEQLILALSDLVGLVGSVATHFRNTIEDAISKPDASSKLDTSSTPISSFNLYSTFSEQIRTFRVRCERIGEIMWRYQLVMAKLDAEAVSDAELVKRWLAPEDRVLTSVADRRSLLAHDREELTCLWIAPHLTRFLKGENKILSISGRPGSGKSVLSSVIVEYLQRPILGVNYDALYIPISKRIPVEASARAVAKSVLGQLFEKRIGNVKLLQILCDAHDQSKHASTYEEYDQIMWMAVERALATALPGARELVLVVSGIDEASCDEAALFGRLAKATANGTNVRLITLGREAHSPADGLMSIHMSEDLILDDIMAVIRNDFDVDSEFSQMSEFEQESIVTRLAESSTGSFIWAKLATKRLRRAVGLEKLREAIEEVVTKKPTIKDFVIREVRSPNVRDEARHMLVWLAIANRPLSLKELAILAQIDVGNGTISNRHIDVLSTMKHVQGLVFVQDGLMYLRHGLVRAALLDMIAKAELAPEITDAQGDLVARLLLYIKAKVPEQHKPSVTVLNSHETGQLLDNNPLLDLAVLYWPIHLTKTQDFRSGGKEGAAKAFSRVFPTTITALLLQASLWEHRPTPALLEYQNTITDIYRQLYREKSALTLQLLIFQAVLHRQVGKIDQAASLFFEVVLTGNEFLGPGHTVTIQMANSYLEVTESKRTSFVTGIMDKREQVLLVLVEGYKVQFGETSTQAVSILRQLEQHYRSVHQEQKAQEIKTKIDRSTDRKKPEGGDYVNPDNGRVHLYHIWSTPHEDGQALRLEFEERDELLLGESKSYNFGDLLEKAEKYAANGDAESAEQTYFTLWRWASEEYRVQYSEVWVERNLQTLLSYSKFLHSQHRTSEAKGILVGVWKEYGSSKGWSITETSASLLVQIAQVMKSVDLSFAALSLFQQCEHYYRATRRTETSTYRELQKSIETTSREVLKWVSSSESVYSEFTLEQTVLESLGFSRSETQLTLSATNSLVSLYISQHRWHDASRLLKTVLRRIWPSLFSAHAQEVKLPRESIKLCLDLAGRLADCYHVRRLWGHEENIRVRVYCVLRASGRVDDKLRERATTDLVVFYRRASQTESLIALRQEILEDYTTFYGEQHPAVIKTLWELADLARPRPVFVEYYRKIVRALNKEAEISTPEALPAVIVVARELWSRGMFSDALPYYRTLFATFLKAPKTSPKFQDQEWVLGCFSQYTDCLRSLRVSFSVLEEVTSQFLAQCKALYGAKATITVQVTLILARLYQESRSHEQKAIALYEELLQLGSEHINREEISADLKVLHDAQVNAIKSSETRSEVTSSQLDRHSTVLRERIVSVRQKYGWAHGETLSTLTELVHTYSRQGKTEALVSELEQAVVNIMATETSSTRLVEAASTIASHYMAVNQVQKATELVDQVYSQILIKETADVKKTSQVDLSSRGRESLIFLAQFEHSLRRSSATLTEILADLTTQYIEFEKFRSLISSSSSFLDVSASSARLYHSLLVSGRDFAAAYVFSRFTQWFNDTEAKRLNLMANLSTTQVQAFLHSLLDHLGTHKSRDIVRTVGIIGNTQVLRLRKNGRFQDACDLAVACFHYIAARKKYRTTTMAKLVLTMGMALGGREPGAAAPSAKLNAESSRLLLETSRTILQSALQVLIDLNVNLAKLGIVHLNQLIGLLGEQQNWHALVSLMARLWSSRETQQEWPPSVTFALLRRYILARWLDGDSRGALRATEHIVYNCRRVLGLRDPITLDMSVLLSQLYTEIGQRYQNQPHARGDENGAAMANRYYRKAAAIHENILRVYSDPAYASMDDVALVTHTNGYGGAVSPSGDGDVSPTLQFDLDRLLAHGQHLHRAQPDAGQVVRQHLRLLKLAIQRLGSWPKDYAEYERLSTDVFREYGADLRGVEGVERWDLRAHGRGRAEADDDLNSYDNQN</sequence>
<proteinExistence type="predicted"/>
<feature type="compositionally biased region" description="Basic and acidic residues" evidence="2">
    <location>
        <begin position="842"/>
        <end position="862"/>
    </location>
</feature>
<dbReference type="PANTHER" id="PTHR10039">
    <property type="entry name" value="AMELOGENIN"/>
    <property type="match status" value="1"/>
</dbReference>
<protein>
    <recommendedName>
        <fullName evidence="3">Nephrocystin 3-like N-terminal domain-containing protein</fullName>
    </recommendedName>
</protein>
<dbReference type="PANTHER" id="PTHR10039:SF9">
    <property type="entry name" value="NACHT DOMAIN PROTEIN (AFU_ORTHOLOGUE AFUA_2G01760)"/>
    <property type="match status" value="1"/>
</dbReference>
<evidence type="ECO:0000313" key="5">
    <source>
        <dbReference type="Proteomes" id="UP000007322"/>
    </source>
</evidence>
<keyword evidence="1" id="KW-0677">Repeat</keyword>
<dbReference type="Proteomes" id="UP000007322">
    <property type="component" value="Chromosome 6"/>
</dbReference>
<keyword evidence="5" id="KW-1185">Reference proteome</keyword>
<dbReference type="Gene3D" id="1.25.40.10">
    <property type="entry name" value="Tetratricopeptide repeat domain"/>
    <property type="match status" value="2"/>
</dbReference>
<dbReference type="OrthoDB" id="2546325at2759"/>
<feature type="region of interest" description="Disordered" evidence="2">
    <location>
        <begin position="842"/>
        <end position="866"/>
    </location>
</feature>
<organism evidence="4 5">
    <name type="scientific">Thermothelomyces thermophilus (strain ATCC 42464 / BCRC 31852 / DSM 1799)</name>
    <name type="common">Sporotrichum thermophile</name>
    <dbReference type="NCBI Taxonomy" id="573729"/>
    <lineage>
        <taxon>Eukaryota</taxon>
        <taxon>Fungi</taxon>
        <taxon>Dikarya</taxon>
        <taxon>Ascomycota</taxon>
        <taxon>Pezizomycotina</taxon>
        <taxon>Sordariomycetes</taxon>
        <taxon>Sordariomycetidae</taxon>
        <taxon>Sordariales</taxon>
        <taxon>Chaetomiaceae</taxon>
        <taxon>Thermothelomyces</taxon>
    </lineage>
</organism>
<evidence type="ECO:0000259" key="3">
    <source>
        <dbReference type="Pfam" id="PF24883"/>
    </source>
</evidence>
<dbReference type="OMA" id="QIVMKDT"/>
<dbReference type="InParanoid" id="G2QMT4"/>
<dbReference type="GeneID" id="11511510"/>
<dbReference type="EMBL" id="CP003007">
    <property type="protein sequence ID" value="AEO60474.1"/>
    <property type="molecule type" value="Genomic_DNA"/>
</dbReference>
<feature type="domain" description="Nephrocystin 3-like N-terminal" evidence="3">
    <location>
        <begin position="254"/>
        <end position="419"/>
    </location>
</feature>
<reference evidence="4 5" key="1">
    <citation type="journal article" date="2011" name="Nat. Biotechnol.">
        <title>Comparative genomic analysis of the thermophilic biomass-degrading fungi Myceliophthora thermophila and Thielavia terrestris.</title>
        <authorList>
            <person name="Berka R.M."/>
            <person name="Grigoriev I.V."/>
            <person name="Otillar R."/>
            <person name="Salamov A."/>
            <person name="Grimwood J."/>
            <person name="Reid I."/>
            <person name="Ishmael N."/>
            <person name="John T."/>
            <person name="Darmond C."/>
            <person name="Moisan M.-C."/>
            <person name="Henrissat B."/>
            <person name="Coutinho P.M."/>
            <person name="Lombard V."/>
            <person name="Natvig D.O."/>
            <person name="Lindquist E."/>
            <person name="Schmutz J."/>
            <person name="Lucas S."/>
            <person name="Harris P."/>
            <person name="Powlowski J."/>
            <person name="Bellemare A."/>
            <person name="Taylor D."/>
            <person name="Butler G."/>
            <person name="de Vries R.P."/>
            <person name="Allijn I.E."/>
            <person name="van den Brink J."/>
            <person name="Ushinsky S."/>
            <person name="Storms R."/>
            <person name="Powell A.J."/>
            <person name="Paulsen I.T."/>
            <person name="Elbourne L.D.H."/>
            <person name="Baker S.E."/>
            <person name="Magnuson J."/>
            <person name="LaBoissiere S."/>
            <person name="Clutterbuck A.J."/>
            <person name="Martinez D."/>
            <person name="Wogulis M."/>
            <person name="de Leon A.L."/>
            <person name="Rey M.W."/>
            <person name="Tsang A."/>
        </authorList>
    </citation>
    <scope>NUCLEOTIDE SEQUENCE [LARGE SCALE GENOMIC DNA]</scope>
    <source>
        <strain evidence="5">ATCC 42464 / BCRC 31852 / DSM 1799</strain>
    </source>
</reference>